<dbReference type="Pfam" id="PF19293">
    <property type="entry name" value="CdaA_N"/>
    <property type="match status" value="1"/>
</dbReference>
<keyword evidence="13" id="KW-1185">Reference proteome</keyword>
<evidence type="ECO:0000256" key="6">
    <source>
        <dbReference type="ARBA" id="ARBA00022741"/>
    </source>
</evidence>
<dbReference type="InterPro" id="IPR014046">
    <property type="entry name" value="C-di-AMP_synthase"/>
</dbReference>
<keyword evidence="9 10" id="KW-0472">Membrane</keyword>
<dbReference type="InterPro" id="IPR050338">
    <property type="entry name" value="DisA"/>
</dbReference>
<comment type="caution">
    <text evidence="10">Lacks conserved residue(s) required for the propagation of feature annotation.</text>
</comment>
<keyword evidence="4 10" id="KW-0812">Transmembrane</keyword>
<evidence type="ECO:0000256" key="10">
    <source>
        <dbReference type="HAMAP-Rule" id="MF_01499"/>
    </source>
</evidence>
<dbReference type="RefSeq" id="WP_218931010.1">
    <property type="nucleotide sequence ID" value="NZ_JACAOA010000012.1"/>
</dbReference>
<organism evidence="12 13">
    <name type="scientific">Ruoffia halotolerans</name>
    <dbReference type="NCBI Taxonomy" id="2748684"/>
    <lineage>
        <taxon>Bacteria</taxon>
        <taxon>Bacillati</taxon>
        <taxon>Bacillota</taxon>
        <taxon>Bacilli</taxon>
        <taxon>Lactobacillales</taxon>
        <taxon>Aerococcaceae</taxon>
        <taxon>Ruoffia</taxon>
    </lineage>
</organism>
<protein>
    <recommendedName>
        <fullName evidence="10">Diadenylate cyclase</fullName>
        <shortName evidence="10">DAC</shortName>
        <ecNumber evidence="10">2.7.7.85</ecNumber>
    </recommendedName>
    <alternativeName>
        <fullName evidence="10">Cyclic-di-AMP synthase</fullName>
        <shortName evidence="10">c-di-AMP synthase</shortName>
    </alternativeName>
</protein>
<dbReference type="SUPFAM" id="SSF143597">
    <property type="entry name" value="YojJ-like"/>
    <property type="match status" value="1"/>
</dbReference>
<dbReference type="GO" id="GO:0106408">
    <property type="term" value="F:diadenylate cyclase activity"/>
    <property type="evidence" value="ECO:0007669"/>
    <property type="project" value="UniProtKB-EC"/>
</dbReference>
<feature type="transmembrane region" description="Helical" evidence="10">
    <location>
        <begin position="15"/>
        <end position="32"/>
    </location>
</feature>
<comment type="catalytic activity">
    <reaction evidence="1 10">
        <text>2 ATP = 3',3'-c-di-AMP + 2 diphosphate</text>
        <dbReference type="Rhea" id="RHEA:35655"/>
        <dbReference type="ChEBI" id="CHEBI:30616"/>
        <dbReference type="ChEBI" id="CHEBI:33019"/>
        <dbReference type="ChEBI" id="CHEBI:71500"/>
        <dbReference type="EC" id="2.7.7.85"/>
    </reaction>
</comment>
<name>A0A839A5N6_9LACT</name>
<keyword evidence="5 10" id="KW-0548">Nucleotidyltransferase</keyword>
<dbReference type="GO" id="GO:0004016">
    <property type="term" value="F:adenylate cyclase activity"/>
    <property type="evidence" value="ECO:0007669"/>
    <property type="project" value="UniProtKB-UniRule"/>
</dbReference>
<evidence type="ECO:0000256" key="3">
    <source>
        <dbReference type="ARBA" id="ARBA00022679"/>
    </source>
</evidence>
<comment type="function">
    <text evidence="10">Catalyzes the condensation of 2 ATP molecules into cyclic di-AMP (c-di-AMP), a second messenger used to regulate differing processes in different bacteria.</text>
</comment>
<evidence type="ECO:0000256" key="1">
    <source>
        <dbReference type="ARBA" id="ARBA00000877"/>
    </source>
</evidence>
<proteinExistence type="inferred from homology"/>
<dbReference type="HAMAP" id="MF_01499">
    <property type="entry name" value="DacA"/>
    <property type="match status" value="1"/>
</dbReference>
<dbReference type="PIRSF" id="PIRSF004793">
    <property type="entry name" value="UCP004793"/>
    <property type="match status" value="1"/>
</dbReference>
<dbReference type="PANTHER" id="PTHR34185">
    <property type="entry name" value="DIADENYLATE CYCLASE"/>
    <property type="match status" value="1"/>
</dbReference>
<dbReference type="EMBL" id="JACAOA010000012">
    <property type="protein sequence ID" value="MBA5729312.1"/>
    <property type="molecule type" value="Genomic_DNA"/>
</dbReference>
<evidence type="ECO:0000313" key="12">
    <source>
        <dbReference type="EMBL" id="MBA5729312.1"/>
    </source>
</evidence>
<comment type="caution">
    <text evidence="12">The sequence shown here is derived from an EMBL/GenBank/DDBJ whole genome shotgun (WGS) entry which is preliminary data.</text>
</comment>
<dbReference type="GO" id="GO:0005524">
    <property type="term" value="F:ATP binding"/>
    <property type="evidence" value="ECO:0007669"/>
    <property type="project" value="UniProtKB-UniRule"/>
</dbReference>
<evidence type="ECO:0000256" key="4">
    <source>
        <dbReference type="ARBA" id="ARBA00022692"/>
    </source>
</evidence>
<gene>
    <name evidence="10" type="primary">dacA</name>
    <name evidence="12" type="ORF">HW423_05895</name>
</gene>
<dbReference type="Pfam" id="PF02457">
    <property type="entry name" value="DAC"/>
    <property type="match status" value="1"/>
</dbReference>
<keyword evidence="7 10" id="KW-0067">ATP-binding</keyword>
<dbReference type="InterPro" id="IPR003390">
    <property type="entry name" value="DNA_integrity_scan_DisA_N"/>
</dbReference>
<evidence type="ECO:0000256" key="2">
    <source>
        <dbReference type="ARBA" id="ARBA00022475"/>
    </source>
</evidence>
<dbReference type="Proteomes" id="UP000571018">
    <property type="component" value="Unassembled WGS sequence"/>
</dbReference>
<evidence type="ECO:0000256" key="8">
    <source>
        <dbReference type="ARBA" id="ARBA00022989"/>
    </source>
</evidence>
<accession>A0A839A5N6</accession>
<evidence type="ECO:0000256" key="9">
    <source>
        <dbReference type="ARBA" id="ARBA00023136"/>
    </source>
</evidence>
<dbReference type="GO" id="GO:0006171">
    <property type="term" value="P:cAMP biosynthetic process"/>
    <property type="evidence" value="ECO:0007669"/>
    <property type="project" value="InterPro"/>
</dbReference>
<dbReference type="PANTHER" id="PTHR34185:SF1">
    <property type="entry name" value="DIADENYLATE CYCLASE"/>
    <property type="match status" value="1"/>
</dbReference>
<dbReference type="InterPro" id="IPR036888">
    <property type="entry name" value="DNA_integrity_DisA_N_sf"/>
</dbReference>
<sequence>MVLDFMNQFMTNQPIIRILDILLVWYLIYRLLMYARGTQMMNLLKGVGIFLIAKSVSSLAGLQTVDWLLGQILSWGVVAMIILFQPELRRALEILGRDLFKNRKSKNNPSEKLINDIEKSVQYMSKRKIGALISIEGQDGLGDYISTGIPLDAEITNQLLINIFIPNTPLHDGAVIIRDYQIAAASCYLPLSDSTLIPKELGTRHRAAIGLSEVTDAVTVIVSEETGDISVVKGDKMNRALDRNEFRNILEEYLFVDEEDSKDILQVIRDFLNDSLQRGDK</sequence>
<dbReference type="InterPro" id="IPR034701">
    <property type="entry name" value="CdaA"/>
</dbReference>
<keyword evidence="2 10" id="KW-1003">Cell membrane</keyword>
<reference evidence="12 13" key="1">
    <citation type="submission" date="2020-06" db="EMBL/GenBank/DDBJ databases">
        <title>Reclassification of Facklamia ignava, Facklamia soureckii and Facklami tabacinasalis as Falseniella iganva gen. nov., comb. nov., Hutsoniella ignava gen. nov., comb. nov., and Ruoffia tabacinasalis gen. nov., comb. nov and description of Ruoffia haltotolerans sp. nov., isolated from hypersaline Inland Sea of Qatar.</title>
        <authorList>
            <person name="Fotedar R."/>
            <person name="Sankaranarayanan K."/>
            <person name="Lawson P."/>
            <person name="Caldwell M."/>
            <person name="Zeyara A."/>
            <person name="Al Malki A."/>
            <person name="Ali M."/>
        </authorList>
    </citation>
    <scope>NUCLEOTIDE SEQUENCE [LARGE SCALE GENOMIC DNA]</scope>
    <source>
        <strain evidence="12 13">INB8</strain>
    </source>
</reference>
<comment type="similarity">
    <text evidence="10">Belongs to the adenylate cyclase family. DacA/CdaA subfamily.</text>
</comment>
<evidence type="ECO:0000256" key="7">
    <source>
        <dbReference type="ARBA" id="ARBA00022840"/>
    </source>
</evidence>
<dbReference type="FunFam" id="3.40.1700.10:FF:000002">
    <property type="entry name" value="Diadenylate cyclase"/>
    <property type="match status" value="1"/>
</dbReference>
<dbReference type="InterPro" id="IPR045585">
    <property type="entry name" value="CdaA_N"/>
</dbReference>
<evidence type="ECO:0000256" key="5">
    <source>
        <dbReference type="ARBA" id="ARBA00022695"/>
    </source>
</evidence>
<dbReference type="Gene3D" id="3.40.1700.10">
    <property type="entry name" value="DNA integrity scanning protein, DisA, N-terminal domain"/>
    <property type="match status" value="1"/>
</dbReference>
<comment type="subunit">
    <text evidence="10">Probably a homodimer.</text>
</comment>
<evidence type="ECO:0000259" key="11">
    <source>
        <dbReference type="PROSITE" id="PS51794"/>
    </source>
</evidence>
<dbReference type="NCBIfam" id="TIGR00159">
    <property type="entry name" value="diadenylate cyclase CdaA"/>
    <property type="match status" value="1"/>
</dbReference>
<feature type="transmembrane region" description="Helical" evidence="10">
    <location>
        <begin position="68"/>
        <end position="84"/>
    </location>
</feature>
<evidence type="ECO:0000313" key="13">
    <source>
        <dbReference type="Proteomes" id="UP000571018"/>
    </source>
</evidence>
<dbReference type="AlphaFoldDB" id="A0A839A5N6"/>
<keyword evidence="8 10" id="KW-1133">Transmembrane helix</keyword>
<dbReference type="EC" id="2.7.7.85" evidence="10"/>
<feature type="transmembrane region" description="Helical" evidence="10">
    <location>
        <begin position="44"/>
        <end position="62"/>
    </location>
</feature>
<dbReference type="PROSITE" id="PS51794">
    <property type="entry name" value="DAC"/>
    <property type="match status" value="1"/>
</dbReference>
<keyword evidence="6 10" id="KW-0547">Nucleotide-binding</keyword>
<keyword evidence="3 10" id="KW-0808">Transferase</keyword>
<feature type="domain" description="DAC" evidence="11">
    <location>
        <begin position="85"/>
        <end position="243"/>
    </location>
</feature>